<evidence type="ECO:0008006" key="4">
    <source>
        <dbReference type="Google" id="ProtNLM"/>
    </source>
</evidence>
<feature type="region of interest" description="Disordered" evidence="1">
    <location>
        <begin position="265"/>
        <end position="311"/>
    </location>
</feature>
<feature type="region of interest" description="Disordered" evidence="1">
    <location>
        <begin position="227"/>
        <end position="248"/>
    </location>
</feature>
<feature type="compositionally biased region" description="Basic and acidic residues" evidence="1">
    <location>
        <begin position="636"/>
        <end position="668"/>
    </location>
</feature>
<accession>R7S5R8</accession>
<feature type="compositionally biased region" description="Low complexity" evidence="1">
    <location>
        <begin position="530"/>
        <end position="550"/>
    </location>
</feature>
<dbReference type="OrthoDB" id="2450055at2759"/>
<feature type="compositionally biased region" description="Low complexity" evidence="1">
    <location>
        <begin position="714"/>
        <end position="734"/>
    </location>
</feature>
<dbReference type="HOGENOM" id="CLU_012567_0_0_1"/>
<feature type="compositionally biased region" description="Polar residues" evidence="1">
    <location>
        <begin position="669"/>
        <end position="686"/>
    </location>
</feature>
<organism evidence="2 3">
    <name type="scientific">Punctularia strigosozonata (strain HHB-11173)</name>
    <name type="common">White-rot fungus</name>
    <dbReference type="NCBI Taxonomy" id="741275"/>
    <lineage>
        <taxon>Eukaryota</taxon>
        <taxon>Fungi</taxon>
        <taxon>Dikarya</taxon>
        <taxon>Basidiomycota</taxon>
        <taxon>Agaricomycotina</taxon>
        <taxon>Agaricomycetes</taxon>
        <taxon>Corticiales</taxon>
        <taxon>Punctulariaceae</taxon>
        <taxon>Punctularia</taxon>
    </lineage>
</organism>
<dbReference type="GeneID" id="18879996"/>
<evidence type="ECO:0000313" key="2">
    <source>
        <dbReference type="EMBL" id="EIN04941.1"/>
    </source>
</evidence>
<feature type="compositionally biased region" description="Polar residues" evidence="1">
    <location>
        <begin position="465"/>
        <end position="482"/>
    </location>
</feature>
<evidence type="ECO:0000313" key="3">
    <source>
        <dbReference type="Proteomes" id="UP000054196"/>
    </source>
</evidence>
<feature type="compositionally biased region" description="Polar residues" evidence="1">
    <location>
        <begin position="365"/>
        <end position="380"/>
    </location>
</feature>
<dbReference type="eggNOG" id="ENOG502S3QD">
    <property type="taxonomic scope" value="Eukaryota"/>
</dbReference>
<feature type="compositionally biased region" description="Basic and acidic residues" evidence="1">
    <location>
        <begin position="754"/>
        <end position="768"/>
    </location>
</feature>
<feature type="compositionally biased region" description="Polar residues" evidence="1">
    <location>
        <begin position="297"/>
        <end position="311"/>
    </location>
</feature>
<keyword evidence="3" id="KW-1185">Reference proteome</keyword>
<dbReference type="KEGG" id="psq:PUNSTDRAFT_138128"/>
<feature type="compositionally biased region" description="Basic and acidic residues" evidence="1">
    <location>
        <begin position="284"/>
        <end position="293"/>
    </location>
</feature>
<feature type="region of interest" description="Disordered" evidence="1">
    <location>
        <begin position="359"/>
        <end position="741"/>
    </location>
</feature>
<gene>
    <name evidence="2" type="ORF">PUNSTDRAFT_138128</name>
</gene>
<evidence type="ECO:0000256" key="1">
    <source>
        <dbReference type="SAM" id="MobiDB-lite"/>
    </source>
</evidence>
<dbReference type="EMBL" id="JH687552">
    <property type="protein sequence ID" value="EIN04941.1"/>
    <property type="molecule type" value="Genomic_DNA"/>
</dbReference>
<feature type="compositionally biased region" description="Polar residues" evidence="1">
    <location>
        <begin position="602"/>
        <end position="621"/>
    </location>
</feature>
<proteinExistence type="predicted"/>
<dbReference type="Proteomes" id="UP000054196">
    <property type="component" value="Unassembled WGS sequence"/>
</dbReference>
<sequence length="855" mass="93130">MAAATAAPAALAERVDIHKSCKTLENVVNLLNDYCEAASAIVQLQKRLAKAIKEAASANFFNAKKVNAFSASAVIFDVVSDVDGKFAKLADKECDWISTEVKKWFKKLAKEEKLHDDRISNANNKIKSAGQAYERKAKKNARDVAEEHTKYLSLLSTLGPEMTQEKYNHAAFVTQRHTMTTFSVAACLAKVADAEWVRACESVRRCAPTVGVLGEWRALCEGGWTGPIPQALPEDDGPTTTPQPGMAPINEDQARELQVKLAPQGRDAGANGNEREPPQYVPNDPERGNDLHARNMPSATSSSDLSNHNSNARMPRAQLSQDRYNSATSLASLASFPSPPTHVPPPLVASPLASRTVSLEAGDSADSSQKAVSFPSSVRNMASPESEPQEPKPKKSGETLQDADTDASNTQSPPTAQYQSQEDGNVLRSSSAGQLPVIDTRPSASGARPLEQSGRSVEAARKDNQISQPIPSDQNDMGTGSAANRMRDSVSYPKGDYTDDREFGVRRDAGSPVERRDAGAQGKALERSESVVSAGSVAALRNRYSYTTTPASPPPRDVPKLNQSVSSLATRYAPRNDDPPSPIQRTTSPRAGSPRARPLGTEPTSVTRSGPSGNRASMTSEDITRRHRRLEELEELQLRERELELREREREIESKARELERDRVRLDTMRTQSVYYTDSSSRTMSLQHLPPALPPPRTPPEATRLVPPNDSRSPPRGQLSSSTSSQHTPQPSGQARPADHAPYCGCNACSVEKYRQRDPSPSPRDLRPPEPPIQLRPEKPKGWIRRLSMPVVTFGASSSDNRTRKLSNSSMSNGISNLTVGGSRTSLAIVEEDGRLTNAAWEQKNRSAVNLVGRR</sequence>
<dbReference type="AlphaFoldDB" id="R7S5R8"/>
<feature type="compositionally biased region" description="Polar residues" evidence="1">
    <location>
        <begin position="406"/>
        <end position="433"/>
    </location>
</feature>
<name>R7S5R8_PUNST</name>
<reference evidence="3" key="1">
    <citation type="journal article" date="2012" name="Science">
        <title>The Paleozoic origin of enzymatic lignin decomposition reconstructed from 31 fungal genomes.</title>
        <authorList>
            <person name="Floudas D."/>
            <person name="Binder M."/>
            <person name="Riley R."/>
            <person name="Barry K."/>
            <person name="Blanchette R.A."/>
            <person name="Henrissat B."/>
            <person name="Martinez A.T."/>
            <person name="Otillar R."/>
            <person name="Spatafora J.W."/>
            <person name="Yadav J.S."/>
            <person name="Aerts A."/>
            <person name="Benoit I."/>
            <person name="Boyd A."/>
            <person name="Carlson A."/>
            <person name="Copeland A."/>
            <person name="Coutinho P.M."/>
            <person name="de Vries R.P."/>
            <person name="Ferreira P."/>
            <person name="Findley K."/>
            <person name="Foster B."/>
            <person name="Gaskell J."/>
            <person name="Glotzer D."/>
            <person name="Gorecki P."/>
            <person name="Heitman J."/>
            <person name="Hesse C."/>
            <person name="Hori C."/>
            <person name="Igarashi K."/>
            <person name="Jurgens J.A."/>
            <person name="Kallen N."/>
            <person name="Kersten P."/>
            <person name="Kohler A."/>
            <person name="Kuees U."/>
            <person name="Kumar T.K.A."/>
            <person name="Kuo A."/>
            <person name="LaButti K."/>
            <person name="Larrondo L.F."/>
            <person name="Lindquist E."/>
            <person name="Ling A."/>
            <person name="Lombard V."/>
            <person name="Lucas S."/>
            <person name="Lundell T."/>
            <person name="Martin R."/>
            <person name="McLaughlin D.J."/>
            <person name="Morgenstern I."/>
            <person name="Morin E."/>
            <person name="Murat C."/>
            <person name="Nagy L.G."/>
            <person name="Nolan M."/>
            <person name="Ohm R.A."/>
            <person name="Patyshakuliyeva A."/>
            <person name="Rokas A."/>
            <person name="Ruiz-Duenas F.J."/>
            <person name="Sabat G."/>
            <person name="Salamov A."/>
            <person name="Samejima M."/>
            <person name="Schmutz J."/>
            <person name="Slot J.C."/>
            <person name="St John F."/>
            <person name="Stenlid J."/>
            <person name="Sun H."/>
            <person name="Sun S."/>
            <person name="Syed K."/>
            <person name="Tsang A."/>
            <person name="Wiebenga A."/>
            <person name="Young D."/>
            <person name="Pisabarro A."/>
            <person name="Eastwood D.C."/>
            <person name="Martin F."/>
            <person name="Cullen D."/>
            <person name="Grigoriev I.V."/>
            <person name="Hibbett D.S."/>
        </authorList>
    </citation>
    <scope>NUCLEOTIDE SEQUENCE [LARGE SCALE GENOMIC DNA]</scope>
    <source>
        <strain evidence="3">HHB-11173 SS5</strain>
    </source>
</reference>
<dbReference type="OMA" id="KFADKEC"/>
<protein>
    <recommendedName>
        <fullName evidence="4">IMD domain-containing protein</fullName>
    </recommendedName>
</protein>
<dbReference type="RefSeq" id="XP_007387864.1">
    <property type="nucleotide sequence ID" value="XM_007387802.1"/>
</dbReference>
<feature type="region of interest" description="Disordered" evidence="1">
    <location>
        <begin position="754"/>
        <end position="782"/>
    </location>
</feature>
<feature type="compositionally biased region" description="Basic and acidic residues" evidence="1">
    <location>
        <begin position="496"/>
        <end position="529"/>
    </location>
</feature>